<dbReference type="GO" id="GO:0006364">
    <property type="term" value="P:rRNA processing"/>
    <property type="evidence" value="ECO:0007669"/>
    <property type="project" value="UniProtKB-UniRule"/>
</dbReference>
<gene>
    <name evidence="4" type="primary">mrnC</name>
    <name evidence="6" type="ORF">GOQ27_00205</name>
</gene>
<evidence type="ECO:0000313" key="7">
    <source>
        <dbReference type="Proteomes" id="UP000724672"/>
    </source>
</evidence>
<dbReference type="GO" id="GO:0019843">
    <property type="term" value="F:rRNA binding"/>
    <property type="evidence" value="ECO:0007669"/>
    <property type="project" value="UniProtKB-UniRule"/>
</dbReference>
<keyword evidence="1 4" id="KW-0540">Nuclease</keyword>
<keyword evidence="4" id="KW-0694">RNA-binding</keyword>
<dbReference type="InterPro" id="IPR036389">
    <property type="entry name" value="RNase_III_sf"/>
</dbReference>
<dbReference type="SUPFAM" id="SSF69065">
    <property type="entry name" value="RNase III domain-like"/>
    <property type="match status" value="1"/>
</dbReference>
<dbReference type="HAMAP" id="MF_01468">
    <property type="entry name" value="RNase_Mini_III"/>
    <property type="match status" value="1"/>
</dbReference>
<evidence type="ECO:0000259" key="5">
    <source>
        <dbReference type="SMART" id="SM00535"/>
    </source>
</evidence>
<dbReference type="SMART" id="SM00535">
    <property type="entry name" value="RIBOc"/>
    <property type="match status" value="1"/>
</dbReference>
<comment type="function">
    <text evidence="4">Involved in correct processing of both the 5' and 3' ends of 23S rRNA precursor. Processes 30S rRNA precursor transcript even in absence of ribonuclease 3 (Rnc); Rnc processes 30S rRNA into smaller rRNA precursors.</text>
</comment>
<keyword evidence="2 4" id="KW-0255">Endonuclease</keyword>
<reference evidence="6" key="1">
    <citation type="submission" date="2019-12" db="EMBL/GenBank/DDBJ databases">
        <title>Clostridiaceae gen. nov. sp. nov., isolated from sediment in Xinjiang, China.</title>
        <authorList>
            <person name="Zhang R."/>
        </authorList>
    </citation>
    <scope>NUCLEOTIDE SEQUENCE</scope>
    <source>
        <strain evidence="6">D2Q-11</strain>
    </source>
</reference>
<feature type="domain" description="RNase III" evidence="5">
    <location>
        <begin position="10"/>
        <end position="147"/>
    </location>
</feature>
<keyword evidence="4" id="KW-0963">Cytoplasm</keyword>
<comment type="caution">
    <text evidence="6">The sequence shown here is derived from an EMBL/GenBank/DDBJ whole genome shotgun (WGS) entry which is preliminary data.</text>
</comment>
<keyword evidence="4" id="KW-0698">rRNA processing</keyword>
<dbReference type="InterPro" id="IPR000999">
    <property type="entry name" value="RNase_III_dom"/>
</dbReference>
<keyword evidence="3 4" id="KW-0378">Hydrolase</keyword>
<dbReference type="PANTHER" id="PTHR34276:SF1">
    <property type="entry name" value="MINI-RIBONUCLEASE 3"/>
    <property type="match status" value="1"/>
</dbReference>
<dbReference type="PANTHER" id="PTHR34276">
    <property type="entry name" value="MINI-RIBONUCLEASE 3"/>
    <property type="match status" value="1"/>
</dbReference>
<evidence type="ECO:0000256" key="2">
    <source>
        <dbReference type="ARBA" id="ARBA00022759"/>
    </source>
</evidence>
<keyword evidence="4" id="KW-0699">rRNA-binding</keyword>
<keyword evidence="7" id="KW-1185">Reference proteome</keyword>
<feature type="active site" evidence="4">
    <location>
        <position position="34"/>
    </location>
</feature>
<dbReference type="PIRSF" id="PIRSF005520">
    <property type="entry name" value="UCP005520"/>
    <property type="match status" value="1"/>
</dbReference>
<comment type="cofactor">
    <cofactor evidence="4">
        <name>Mg(2+)</name>
        <dbReference type="ChEBI" id="CHEBI:18420"/>
    </cofactor>
</comment>
<dbReference type="CDD" id="cd00593">
    <property type="entry name" value="RIBOc"/>
    <property type="match status" value="1"/>
</dbReference>
<evidence type="ECO:0000256" key="1">
    <source>
        <dbReference type="ARBA" id="ARBA00022722"/>
    </source>
</evidence>
<proteinExistence type="inferred from homology"/>
<accession>A0A942UU58</accession>
<comment type="subcellular location">
    <subcellularLocation>
        <location evidence="4">Cytoplasm</location>
    </subcellularLocation>
</comment>
<keyword evidence="4" id="KW-0690">Ribosome biogenesis</keyword>
<comment type="similarity">
    <text evidence="4">Belongs to the MrnC RNase family.</text>
</comment>
<dbReference type="InterPro" id="IPR008226">
    <property type="entry name" value="Mini3_fam"/>
</dbReference>
<dbReference type="GO" id="GO:0005737">
    <property type="term" value="C:cytoplasm"/>
    <property type="evidence" value="ECO:0007669"/>
    <property type="project" value="UniProtKB-SubCell"/>
</dbReference>
<dbReference type="AlphaFoldDB" id="A0A942UU58"/>
<protein>
    <recommendedName>
        <fullName evidence="4">Mini-ribonuclease 3</fullName>
        <shortName evidence="4">Mini-3</shortName>
        <shortName evidence="4">Mini-RNase 3</shortName>
        <ecNumber evidence="4">3.1.26.-</ecNumber>
    </recommendedName>
    <alternativeName>
        <fullName evidence="4">Mini-RNase III</fullName>
        <shortName evidence="4">Mini-III</shortName>
    </alternativeName>
</protein>
<dbReference type="EC" id="3.1.26.-" evidence="4"/>
<evidence type="ECO:0000256" key="4">
    <source>
        <dbReference type="HAMAP-Rule" id="MF_01468"/>
    </source>
</evidence>
<dbReference type="Proteomes" id="UP000724672">
    <property type="component" value="Unassembled WGS sequence"/>
</dbReference>
<dbReference type="Gene3D" id="1.10.1520.10">
    <property type="entry name" value="Ribonuclease III domain"/>
    <property type="match status" value="1"/>
</dbReference>
<comment type="subunit">
    <text evidence="4">Homodimer.</text>
</comment>
<sequence length="147" mass="17034">MEKTNVDNKELEKRDWTVREVSMLSPLQLAYVGDAVYEVFIRTHLLENKKVSVNDLHKKAIGFVKAEAQSNIIHEIMDKLTEEEVSIVKRGRNTKSGTVPKNANITDYRYATGFEALVGYLYLLKRQNRIEEIFSMIIENEGTLRRE</sequence>
<organism evidence="6 7">
    <name type="scientific">Anaeromonas frigoriresistens</name>
    <dbReference type="NCBI Taxonomy" id="2683708"/>
    <lineage>
        <taxon>Bacteria</taxon>
        <taxon>Bacillati</taxon>
        <taxon>Bacillota</taxon>
        <taxon>Tissierellia</taxon>
        <taxon>Tissierellales</taxon>
        <taxon>Thermohalobacteraceae</taxon>
        <taxon>Anaeromonas</taxon>
    </lineage>
</organism>
<dbReference type="EMBL" id="WSFT01000004">
    <property type="protein sequence ID" value="MBS4536861.1"/>
    <property type="molecule type" value="Genomic_DNA"/>
</dbReference>
<dbReference type="GO" id="GO:0004525">
    <property type="term" value="F:ribonuclease III activity"/>
    <property type="evidence" value="ECO:0007669"/>
    <property type="project" value="InterPro"/>
</dbReference>
<dbReference type="RefSeq" id="WP_203364791.1">
    <property type="nucleotide sequence ID" value="NZ_WSFT01000004.1"/>
</dbReference>
<evidence type="ECO:0000313" key="6">
    <source>
        <dbReference type="EMBL" id="MBS4536861.1"/>
    </source>
</evidence>
<keyword evidence="4" id="KW-0460">Magnesium</keyword>
<dbReference type="Pfam" id="PF00636">
    <property type="entry name" value="Ribonuclease_3"/>
    <property type="match status" value="1"/>
</dbReference>
<evidence type="ECO:0000256" key="3">
    <source>
        <dbReference type="ARBA" id="ARBA00022801"/>
    </source>
</evidence>
<name>A0A942UU58_9FIRM</name>